<organism evidence="5 6">
    <name type="scientific">Dendrobium nobile</name>
    <name type="common">Orchid</name>
    <dbReference type="NCBI Taxonomy" id="94219"/>
    <lineage>
        <taxon>Eukaryota</taxon>
        <taxon>Viridiplantae</taxon>
        <taxon>Streptophyta</taxon>
        <taxon>Embryophyta</taxon>
        <taxon>Tracheophyta</taxon>
        <taxon>Spermatophyta</taxon>
        <taxon>Magnoliopsida</taxon>
        <taxon>Liliopsida</taxon>
        <taxon>Asparagales</taxon>
        <taxon>Orchidaceae</taxon>
        <taxon>Epidendroideae</taxon>
        <taxon>Malaxideae</taxon>
        <taxon>Dendrobiinae</taxon>
        <taxon>Dendrobium</taxon>
    </lineage>
</organism>
<evidence type="ECO:0000256" key="2">
    <source>
        <dbReference type="PIRSR" id="PIRSR601461-1"/>
    </source>
</evidence>
<evidence type="ECO:0000313" key="6">
    <source>
        <dbReference type="Proteomes" id="UP000829196"/>
    </source>
</evidence>
<dbReference type="InterPro" id="IPR001461">
    <property type="entry name" value="Aspartic_peptidase_A1"/>
</dbReference>
<comment type="caution">
    <text evidence="5">The sequence shown here is derived from an EMBL/GenBank/DDBJ whole genome shotgun (WGS) entry which is preliminary data.</text>
</comment>
<dbReference type="InterPro" id="IPR021109">
    <property type="entry name" value="Peptidase_aspartic_dom_sf"/>
</dbReference>
<proteinExistence type="inferred from homology"/>
<feature type="active site" evidence="2">
    <location>
        <position position="317"/>
    </location>
</feature>
<dbReference type="FunFam" id="2.40.70.10:FF:000031">
    <property type="entry name" value="Aspartyl protease AED1"/>
    <property type="match status" value="1"/>
</dbReference>
<dbReference type="Proteomes" id="UP000829196">
    <property type="component" value="Unassembled WGS sequence"/>
</dbReference>
<reference evidence="5" key="1">
    <citation type="journal article" date="2022" name="Front. Genet.">
        <title>Chromosome-Scale Assembly of the Dendrobium nobile Genome Provides Insights Into the Molecular Mechanism of the Biosynthesis of the Medicinal Active Ingredient of Dendrobium.</title>
        <authorList>
            <person name="Xu Q."/>
            <person name="Niu S.-C."/>
            <person name="Li K.-L."/>
            <person name="Zheng P.-J."/>
            <person name="Zhang X.-J."/>
            <person name="Jia Y."/>
            <person name="Liu Y."/>
            <person name="Niu Y.-X."/>
            <person name="Yu L.-H."/>
            <person name="Chen D.-F."/>
            <person name="Zhang G.-Q."/>
        </authorList>
    </citation>
    <scope>NUCLEOTIDE SEQUENCE</scope>
    <source>
        <tissue evidence="5">Leaf</tissue>
    </source>
</reference>
<dbReference type="InterPro" id="IPR033121">
    <property type="entry name" value="PEPTIDASE_A1"/>
</dbReference>
<dbReference type="InterPro" id="IPR032799">
    <property type="entry name" value="TAXi_C"/>
</dbReference>
<dbReference type="EMBL" id="JAGYWB010000017">
    <property type="protein sequence ID" value="KAI0493852.1"/>
    <property type="molecule type" value="Genomic_DNA"/>
</dbReference>
<protein>
    <recommendedName>
        <fullName evidence="4">Peptidase A1 domain-containing protein</fullName>
    </recommendedName>
</protein>
<keyword evidence="3" id="KW-0472">Membrane</keyword>
<keyword evidence="6" id="KW-1185">Reference proteome</keyword>
<keyword evidence="3" id="KW-0812">Transmembrane</keyword>
<dbReference type="FunFam" id="2.40.70.10:FF:000013">
    <property type="entry name" value="Aspartyl protease AED1"/>
    <property type="match status" value="1"/>
</dbReference>
<dbReference type="AlphaFoldDB" id="A0A8T3ADJ7"/>
<dbReference type="Pfam" id="PF14543">
    <property type="entry name" value="TAXi_N"/>
    <property type="match status" value="1"/>
</dbReference>
<evidence type="ECO:0000256" key="1">
    <source>
        <dbReference type="ARBA" id="ARBA00007447"/>
    </source>
</evidence>
<sequence>MRVAIMPSSRGNNNEAGMTTAMAIWVGWCHCTSPSKLNVVHPHGPCSSWTRQYKPSHVDLFHHDQARVDYINHQAANTTTHLNLVGRSLFAGVPAIFGGSIGILSYIINIGLGTPTKNFTVTFDTGSDLTWTQCVPCINCHNQINPFYDPTQSSTFTTIECISNYCTQLPRSGCSSTFTCLYEVRYADRSFTKGSLINDTLKFSNDNIPNFHFGCGDNNTGPYGHMDGLLGLGRGTLSIISQTSMYNNIFAYCLPSGADKVGYLELGSPAVDVKYTPMLTNPKMPSFYFLNLTAIFIWGERLDLSPTIFSGPRTILDSGTSFSHLPPTTYFALRSIFRKKWSNYPMAPPIFKLDTCYDLTNLKQVLMPDISFVFEGEVIVNLDFSGIIYHASKSQWCLAIVNNEDDSKLVIIGSIQQRRINIVYDVGNSQIGFRANGCS</sequence>
<dbReference type="GO" id="GO:0004190">
    <property type="term" value="F:aspartic-type endopeptidase activity"/>
    <property type="evidence" value="ECO:0007669"/>
    <property type="project" value="InterPro"/>
</dbReference>
<dbReference type="OrthoDB" id="2747330at2759"/>
<dbReference type="PANTHER" id="PTHR13683">
    <property type="entry name" value="ASPARTYL PROTEASES"/>
    <property type="match status" value="1"/>
</dbReference>
<dbReference type="PROSITE" id="PS51767">
    <property type="entry name" value="PEPTIDASE_A1"/>
    <property type="match status" value="1"/>
</dbReference>
<dbReference type="Pfam" id="PF14541">
    <property type="entry name" value="TAXi_C"/>
    <property type="match status" value="1"/>
</dbReference>
<feature type="domain" description="Peptidase A1" evidence="4">
    <location>
        <begin position="106"/>
        <end position="434"/>
    </location>
</feature>
<feature type="active site" evidence="2">
    <location>
        <position position="124"/>
    </location>
</feature>
<feature type="transmembrane region" description="Helical" evidence="3">
    <location>
        <begin position="89"/>
        <end position="108"/>
    </location>
</feature>
<dbReference type="Gene3D" id="2.40.70.10">
    <property type="entry name" value="Acid Proteases"/>
    <property type="match status" value="2"/>
</dbReference>
<evidence type="ECO:0000256" key="3">
    <source>
        <dbReference type="SAM" id="Phobius"/>
    </source>
</evidence>
<gene>
    <name evidence="5" type="ORF">KFK09_023977</name>
</gene>
<keyword evidence="3" id="KW-1133">Transmembrane helix</keyword>
<accession>A0A8T3ADJ7</accession>
<dbReference type="SUPFAM" id="SSF50630">
    <property type="entry name" value="Acid proteases"/>
    <property type="match status" value="1"/>
</dbReference>
<evidence type="ECO:0000259" key="4">
    <source>
        <dbReference type="PROSITE" id="PS51767"/>
    </source>
</evidence>
<dbReference type="PANTHER" id="PTHR13683:SF750">
    <property type="entry name" value="ASPARTYL PROTEASE AED1"/>
    <property type="match status" value="1"/>
</dbReference>
<evidence type="ECO:0000313" key="5">
    <source>
        <dbReference type="EMBL" id="KAI0493852.1"/>
    </source>
</evidence>
<dbReference type="SMR" id="A0A8T3ADJ7"/>
<comment type="similarity">
    <text evidence="1">Belongs to the peptidase A1 family.</text>
</comment>
<dbReference type="PRINTS" id="PR00792">
    <property type="entry name" value="PEPSIN"/>
</dbReference>
<dbReference type="GO" id="GO:0006508">
    <property type="term" value="P:proteolysis"/>
    <property type="evidence" value="ECO:0007669"/>
    <property type="project" value="InterPro"/>
</dbReference>
<dbReference type="InterPro" id="IPR032861">
    <property type="entry name" value="TAXi_N"/>
</dbReference>
<name>A0A8T3ADJ7_DENNO</name>